<name>A0A256AA67_9FLAO</name>
<reference evidence="2 3" key="1">
    <citation type="submission" date="2017-07" db="EMBL/GenBank/DDBJ databases">
        <title>Flavobacterium cyanobacteriorum sp. nov., isolated from cyanobacterial aggregates in a eutrophic lake.</title>
        <authorList>
            <person name="Cai H."/>
        </authorList>
    </citation>
    <scope>NUCLEOTIDE SEQUENCE [LARGE SCALE GENOMIC DNA]</scope>
    <source>
        <strain evidence="2 3">TH167</strain>
    </source>
</reference>
<accession>A0A256AA67</accession>
<keyword evidence="1" id="KW-0472">Membrane</keyword>
<comment type="caution">
    <text evidence="2">The sequence shown here is derived from an EMBL/GenBank/DDBJ whole genome shotgun (WGS) entry which is preliminary data.</text>
</comment>
<organism evidence="2 3">
    <name type="scientific">Flavobacterium aurantiibacter</name>
    <dbReference type="NCBI Taxonomy" id="2023067"/>
    <lineage>
        <taxon>Bacteria</taxon>
        <taxon>Pseudomonadati</taxon>
        <taxon>Bacteroidota</taxon>
        <taxon>Flavobacteriia</taxon>
        <taxon>Flavobacteriales</taxon>
        <taxon>Flavobacteriaceae</taxon>
        <taxon>Flavobacterium</taxon>
    </lineage>
</organism>
<dbReference type="Proteomes" id="UP000216035">
    <property type="component" value="Unassembled WGS sequence"/>
</dbReference>
<evidence type="ECO:0000313" key="2">
    <source>
        <dbReference type="EMBL" id="OYQ50044.1"/>
    </source>
</evidence>
<sequence>MENKTKNSNAVISKYFFFIIFGVNNYFDFISLLKTTLQISFQSYDFQTKGSGLSFKFGRSDKSCLLFDCFTLFTYLKNRFPFFDFRFFLICKSY</sequence>
<dbReference type="AlphaFoldDB" id="A0A256AA67"/>
<dbReference type="EMBL" id="NOXX01000079">
    <property type="protein sequence ID" value="OYQ50044.1"/>
    <property type="molecule type" value="Genomic_DNA"/>
</dbReference>
<gene>
    <name evidence="2" type="ORF">CHX27_01005</name>
</gene>
<evidence type="ECO:0000256" key="1">
    <source>
        <dbReference type="SAM" id="Phobius"/>
    </source>
</evidence>
<keyword evidence="1" id="KW-1133">Transmembrane helix</keyword>
<keyword evidence="1" id="KW-0812">Transmembrane</keyword>
<proteinExistence type="predicted"/>
<evidence type="ECO:0000313" key="3">
    <source>
        <dbReference type="Proteomes" id="UP000216035"/>
    </source>
</evidence>
<keyword evidence="3" id="KW-1185">Reference proteome</keyword>
<protein>
    <submittedName>
        <fullName evidence="2">Uncharacterized protein</fullName>
    </submittedName>
</protein>
<feature type="transmembrane region" description="Helical" evidence="1">
    <location>
        <begin position="12"/>
        <end position="33"/>
    </location>
</feature>